<dbReference type="NCBIfam" id="TIGR00083">
    <property type="entry name" value="ribF"/>
    <property type="match status" value="1"/>
</dbReference>
<dbReference type="InterPro" id="IPR015864">
    <property type="entry name" value="FAD_synthase"/>
</dbReference>
<evidence type="ECO:0000256" key="6">
    <source>
        <dbReference type="ARBA" id="ARBA00022679"/>
    </source>
</evidence>
<comment type="catalytic activity">
    <reaction evidence="13 15">
        <text>riboflavin + ATP = FMN + ADP + H(+)</text>
        <dbReference type="Rhea" id="RHEA:14357"/>
        <dbReference type="ChEBI" id="CHEBI:15378"/>
        <dbReference type="ChEBI" id="CHEBI:30616"/>
        <dbReference type="ChEBI" id="CHEBI:57986"/>
        <dbReference type="ChEBI" id="CHEBI:58210"/>
        <dbReference type="ChEBI" id="CHEBI:456216"/>
        <dbReference type="EC" id="2.7.1.26"/>
    </reaction>
</comment>
<evidence type="ECO:0000256" key="13">
    <source>
        <dbReference type="ARBA" id="ARBA00047880"/>
    </source>
</evidence>
<dbReference type="FunFam" id="2.40.30.30:FF:000003">
    <property type="entry name" value="Riboflavin biosynthesis protein"/>
    <property type="match status" value="1"/>
</dbReference>
<comment type="pathway">
    <text evidence="2 15">Cofactor biosynthesis; FAD biosynthesis; FAD from FMN: step 1/1.</text>
</comment>
<keyword evidence="4 15" id="KW-0285">Flavoprotein</keyword>
<dbReference type="GO" id="GO:0006747">
    <property type="term" value="P:FAD biosynthetic process"/>
    <property type="evidence" value="ECO:0007669"/>
    <property type="project" value="UniProtKB-UniRule"/>
</dbReference>
<organism evidence="17 18">
    <name type="scientific">Propioniciclava flava</name>
    <dbReference type="NCBI Taxonomy" id="2072026"/>
    <lineage>
        <taxon>Bacteria</taxon>
        <taxon>Bacillati</taxon>
        <taxon>Actinomycetota</taxon>
        <taxon>Actinomycetes</taxon>
        <taxon>Propionibacteriales</taxon>
        <taxon>Propionibacteriaceae</taxon>
        <taxon>Propioniciclava</taxon>
    </lineage>
</organism>
<dbReference type="PANTHER" id="PTHR22749">
    <property type="entry name" value="RIBOFLAVIN KINASE/FMN ADENYLYLTRANSFERASE"/>
    <property type="match status" value="1"/>
</dbReference>
<dbReference type="EMBL" id="PPCV01000005">
    <property type="protein sequence ID" value="RXW32130.1"/>
    <property type="molecule type" value="Genomic_DNA"/>
</dbReference>
<dbReference type="GO" id="GO:0008531">
    <property type="term" value="F:riboflavin kinase activity"/>
    <property type="evidence" value="ECO:0007669"/>
    <property type="project" value="UniProtKB-UniRule"/>
</dbReference>
<keyword evidence="11 15" id="KW-0067">ATP-binding</keyword>
<dbReference type="UniPathway" id="UPA00277">
    <property type="reaction ID" value="UER00407"/>
</dbReference>
<evidence type="ECO:0000256" key="7">
    <source>
        <dbReference type="ARBA" id="ARBA00022695"/>
    </source>
</evidence>
<keyword evidence="8 15" id="KW-0547">Nucleotide-binding</keyword>
<dbReference type="Gene3D" id="2.40.30.30">
    <property type="entry name" value="Riboflavin kinase-like"/>
    <property type="match status" value="1"/>
</dbReference>
<keyword evidence="10 15" id="KW-0274">FAD</keyword>
<comment type="function">
    <text evidence="1">Catalyzes the phosphorylation of riboflavin to FMN followed by the adenylation of FMN to FAD.</text>
</comment>
<evidence type="ECO:0000256" key="1">
    <source>
        <dbReference type="ARBA" id="ARBA00002121"/>
    </source>
</evidence>
<sequence length="324" mass="34633">MNKRVDARRSDVSGSVVVIGNFDGVHPGHREVLAVARATEPDLPLIVVTFWPHPASVVRPGGGPKLLTDLADRVALLRAAGADEVKVVDFTQEFSQLTPAQFVEQVLLPLHPTRVVVGENFRFGHKAAGTLATLRELGAGVFEVTGLPLVKVRDEETCSSAVRAAVAAGDVRHAAELLGRPFRFRGVVQHGDHRGRELGFPTANLPVPAAFAAPADGVYAGYLTRLDGRDGHGVPLPPGAPAASWPAAISVGTNPTFDGEEHRVESFVLDRHDLDLYGADIAVDFDQRIRGQVKFAGVDALIEQMDADVSATREALQHNASLDR</sequence>
<dbReference type="GO" id="GO:0003919">
    <property type="term" value="F:FMN adenylyltransferase activity"/>
    <property type="evidence" value="ECO:0007669"/>
    <property type="project" value="UniProtKB-UniRule"/>
</dbReference>
<evidence type="ECO:0000256" key="3">
    <source>
        <dbReference type="ARBA" id="ARBA00005201"/>
    </source>
</evidence>
<dbReference type="GO" id="GO:0009231">
    <property type="term" value="P:riboflavin biosynthetic process"/>
    <property type="evidence" value="ECO:0007669"/>
    <property type="project" value="InterPro"/>
</dbReference>
<evidence type="ECO:0000256" key="4">
    <source>
        <dbReference type="ARBA" id="ARBA00022630"/>
    </source>
</evidence>
<dbReference type="Pfam" id="PF06574">
    <property type="entry name" value="FAD_syn"/>
    <property type="match status" value="1"/>
</dbReference>
<comment type="catalytic activity">
    <reaction evidence="14 15">
        <text>FMN + ATP + H(+) = FAD + diphosphate</text>
        <dbReference type="Rhea" id="RHEA:17237"/>
        <dbReference type="ChEBI" id="CHEBI:15378"/>
        <dbReference type="ChEBI" id="CHEBI:30616"/>
        <dbReference type="ChEBI" id="CHEBI:33019"/>
        <dbReference type="ChEBI" id="CHEBI:57692"/>
        <dbReference type="ChEBI" id="CHEBI:58210"/>
        <dbReference type="EC" id="2.7.7.2"/>
    </reaction>
</comment>
<dbReference type="Pfam" id="PF01687">
    <property type="entry name" value="Flavokinase"/>
    <property type="match status" value="1"/>
</dbReference>
<dbReference type="InterPro" id="IPR014729">
    <property type="entry name" value="Rossmann-like_a/b/a_fold"/>
</dbReference>
<dbReference type="CDD" id="cd02064">
    <property type="entry name" value="FAD_synthetase_N"/>
    <property type="match status" value="1"/>
</dbReference>
<dbReference type="EC" id="2.7.1.26" evidence="15"/>
<evidence type="ECO:0000256" key="11">
    <source>
        <dbReference type="ARBA" id="ARBA00022840"/>
    </source>
</evidence>
<dbReference type="InterPro" id="IPR015865">
    <property type="entry name" value="Riboflavin_kinase_bac/euk"/>
</dbReference>
<evidence type="ECO:0000256" key="14">
    <source>
        <dbReference type="ARBA" id="ARBA00049494"/>
    </source>
</evidence>
<dbReference type="PIRSF" id="PIRSF004491">
    <property type="entry name" value="FAD_Synth"/>
    <property type="match status" value="1"/>
</dbReference>
<evidence type="ECO:0000256" key="2">
    <source>
        <dbReference type="ARBA" id="ARBA00004726"/>
    </source>
</evidence>
<protein>
    <recommendedName>
        <fullName evidence="15">Riboflavin biosynthesis protein</fullName>
    </recommendedName>
    <domain>
        <recommendedName>
            <fullName evidence="15">Riboflavin kinase</fullName>
            <ecNumber evidence="15">2.7.1.26</ecNumber>
        </recommendedName>
        <alternativeName>
            <fullName evidence="15">Flavokinase</fullName>
        </alternativeName>
    </domain>
    <domain>
        <recommendedName>
            <fullName evidence="15">FMN adenylyltransferase</fullName>
            <ecNumber evidence="15">2.7.7.2</ecNumber>
        </recommendedName>
        <alternativeName>
            <fullName evidence="15">FAD pyrophosphorylase</fullName>
        </alternativeName>
        <alternativeName>
            <fullName evidence="15">FAD synthase</fullName>
        </alternativeName>
    </domain>
</protein>
<dbReference type="AlphaFoldDB" id="A0A4Q2EEV5"/>
<dbReference type="Proteomes" id="UP000290624">
    <property type="component" value="Unassembled WGS sequence"/>
</dbReference>
<evidence type="ECO:0000256" key="9">
    <source>
        <dbReference type="ARBA" id="ARBA00022777"/>
    </source>
</evidence>
<dbReference type="OrthoDB" id="9803667at2"/>
<dbReference type="Gene3D" id="3.40.50.620">
    <property type="entry name" value="HUPs"/>
    <property type="match status" value="1"/>
</dbReference>
<gene>
    <name evidence="17" type="ORF">C1706_08810</name>
</gene>
<evidence type="ECO:0000256" key="5">
    <source>
        <dbReference type="ARBA" id="ARBA00022643"/>
    </source>
</evidence>
<reference evidence="17 18" key="1">
    <citation type="submission" date="2018-01" db="EMBL/GenBank/DDBJ databases">
        <title>Lactibacter flavus gen. nov., sp. nov., a novel bacterium of the family Propionibacteriaceae isolated from raw milk and dairy products.</title>
        <authorList>
            <person name="Wenning M."/>
            <person name="Breitenwieser F."/>
            <person name="Huptas C."/>
            <person name="von Neubeck M."/>
            <person name="Busse H.-J."/>
            <person name="Scherer S."/>
        </authorList>
    </citation>
    <scope>NUCLEOTIDE SEQUENCE [LARGE SCALE GENOMIC DNA]</scope>
    <source>
        <strain evidence="17 18">VG341</strain>
    </source>
</reference>
<keyword evidence="18" id="KW-1185">Reference proteome</keyword>
<dbReference type="InterPro" id="IPR023468">
    <property type="entry name" value="Riboflavin_kinase"/>
</dbReference>
<dbReference type="InterPro" id="IPR002606">
    <property type="entry name" value="Riboflavin_kinase_bac"/>
</dbReference>
<keyword evidence="7 15" id="KW-0548">Nucleotidyltransferase</keyword>
<dbReference type="SMART" id="SM00904">
    <property type="entry name" value="Flavokinase"/>
    <property type="match status" value="1"/>
</dbReference>
<keyword evidence="6 15" id="KW-0808">Transferase</keyword>
<evidence type="ECO:0000256" key="8">
    <source>
        <dbReference type="ARBA" id="ARBA00022741"/>
    </source>
</evidence>
<dbReference type="GO" id="GO:0005524">
    <property type="term" value="F:ATP binding"/>
    <property type="evidence" value="ECO:0007669"/>
    <property type="project" value="UniProtKB-UniRule"/>
</dbReference>
<comment type="pathway">
    <text evidence="3 15">Cofactor biosynthesis; FMN biosynthesis; FMN from riboflavin (ATP route): step 1/1.</text>
</comment>
<evidence type="ECO:0000256" key="15">
    <source>
        <dbReference type="PIRNR" id="PIRNR004491"/>
    </source>
</evidence>
<keyword evidence="9 15" id="KW-0418">Kinase</keyword>
<feature type="domain" description="Riboflavin kinase" evidence="16">
    <location>
        <begin position="177"/>
        <end position="317"/>
    </location>
</feature>
<evidence type="ECO:0000259" key="16">
    <source>
        <dbReference type="SMART" id="SM00904"/>
    </source>
</evidence>
<dbReference type="GO" id="GO:0009398">
    <property type="term" value="P:FMN biosynthetic process"/>
    <property type="evidence" value="ECO:0007669"/>
    <property type="project" value="UniProtKB-UniRule"/>
</dbReference>
<dbReference type="SUPFAM" id="SSF52374">
    <property type="entry name" value="Nucleotidylyl transferase"/>
    <property type="match status" value="1"/>
</dbReference>
<evidence type="ECO:0000256" key="12">
    <source>
        <dbReference type="ARBA" id="ARBA00023268"/>
    </source>
</evidence>
<dbReference type="SUPFAM" id="SSF82114">
    <property type="entry name" value="Riboflavin kinase-like"/>
    <property type="match status" value="1"/>
</dbReference>
<comment type="similarity">
    <text evidence="15">Belongs to the ribF family.</text>
</comment>
<evidence type="ECO:0000313" key="18">
    <source>
        <dbReference type="Proteomes" id="UP000290624"/>
    </source>
</evidence>
<dbReference type="NCBIfam" id="NF004160">
    <property type="entry name" value="PRK05627.1-3"/>
    <property type="match status" value="1"/>
</dbReference>
<comment type="caution">
    <text evidence="17">The sequence shown here is derived from an EMBL/GenBank/DDBJ whole genome shotgun (WGS) entry which is preliminary data.</text>
</comment>
<dbReference type="EC" id="2.7.7.2" evidence="15"/>
<evidence type="ECO:0000313" key="17">
    <source>
        <dbReference type="EMBL" id="RXW32130.1"/>
    </source>
</evidence>
<dbReference type="PANTHER" id="PTHR22749:SF6">
    <property type="entry name" value="RIBOFLAVIN KINASE"/>
    <property type="match status" value="1"/>
</dbReference>
<accession>A0A4Q2EEV5</accession>
<dbReference type="UniPathway" id="UPA00276">
    <property type="reaction ID" value="UER00406"/>
</dbReference>
<evidence type="ECO:0000256" key="10">
    <source>
        <dbReference type="ARBA" id="ARBA00022827"/>
    </source>
</evidence>
<keyword evidence="5 15" id="KW-0288">FMN</keyword>
<dbReference type="InterPro" id="IPR023465">
    <property type="entry name" value="Riboflavin_kinase_dom_sf"/>
</dbReference>
<proteinExistence type="inferred from homology"/>
<keyword evidence="12" id="KW-0511">Multifunctional enzyme</keyword>
<name>A0A4Q2EEV5_9ACTN</name>
<dbReference type="FunFam" id="3.40.50.620:FF:000021">
    <property type="entry name" value="Riboflavin biosynthesis protein"/>
    <property type="match status" value="1"/>
</dbReference>